<dbReference type="SMART" id="SM00267">
    <property type="entry name" value="GGDEF"/>
    <property type="match status" value="1"/>
</dbReference>
<dbReference type="PROSITE" id="PS50887">
    <property type="entry name" value="GGDEF"/>
    <property type="match status" value="1"/>
</dbReference>
<reference evidence="4 5" key="1">
    <citation type="submission" date="2017-06" db="EMBL/GenBank/DDBJ databases">
        <authorList>
            <person name="Kim H.J."/>
            <person name="Triplett B.A."/>
        </authorList>
    </citation>
    <scope>NUCLEOTIDE SEQUENCE [LARGE SCALE GENOMIC DNA]</scope>
    <source>
        <strain evidence="4 5">DSM 13116</strain>
    </source>
</reference>
<protein>
    <recommendedName>
        <fullName evidence="1">diguanylate cyclase</fullName>
        <ecNumber evidence="1">2.7.7.65</ecNumber>
    </recommendedName>
</protein>
<dbReference type="PANTHER" id="PTHR45138:SF9">
    <property type="entry name" value="DIGUANYLATE CYCLASE DGCM-RELATED"/>
    <property type="match status" value="1"/>
</dbReference>
<dbReference type="SMART" id="SM00065">
    <property type="entry name" value="GAF"/>
    <property type="match status" value="1"/>
</dbReference>
<dbReference type="SUPFAM" id="SSF55781">
    <property type="entry name" value="GAF domain-like"/>
    <property type="match status" value="1"/>
</dbReference>
<comment type="catalytic activity">
    <reaction evidence="2">
        <text>2 GTP = 3',3'-c-di-GMP + 2 diphosphate</text>
        <dbReference type="Rhea" id="RHEA:24898"/>
        <dbReference type="ChEBI" id="CHEBI:33019"/>
        <dbReference type="ChEBI" id="CHEBI:37565"/>
        <dbReference type="ChEBI" id="CHEBI:58805"/>
        <dbReference type="EC" id="2.7.7.65"/>
    </reaction>
</comment>
<dbReference type="InterPro" id="IPR000160">
    <property type="entry name" value="GGDEF_dom"/>
</dbReference>
<dbReference type="EMBL" id="FZOC01000003">
    <property type="protein sequence ID" value="SNR91269.1"/>
    <property type="molecule type" value="Genomic_DNA"/>
</dbReference>
<organism evidence="4 5">
    <name type="scientific">Humidesulfovibrio mexicanus</name>
    <dbReference type="NCBI Taxonomy" id="147047"/>
    <lineage>
        <taxon>Bacteria</taxon>
        <taxon>Pseudomonadati</taxon>
        <taxon>Thermodesulfobacteriota</taxon>
        <taxon>Desulfovibrionia</taxon>
        <taxon>Desulfovibrionales</taxon>
        <taxon>Desulfovibrionaceae</taxon>
        <taxon>Humidesulfovibrio</taxon>
    </lineage>
</organism>
<dbReference type="InterPro" id="IPR003018">
    <property type="entry name" value="GAF"/>
</dbReference>
<evidence type="ECO:0000259" key="3">
    <source>
        <dbReference type="PROSITE" id="PS50887"/>
    </source>
</evidence>
<dbReference type="InterPro" id="IPR050469">
    <property type="entry name" value="Diguanylate_Cyclase"/>
</dbReference>
<dbReference type="PANTHER" id="PTHR45138">
    <property type="entry name" value="REGULATORY COMPONENTS OF SENSORY TRANSDUCTION SYSTEM"/>
    <property type="match status" value="1"/>
</dbReference>
<evidence type="ECO:0000256" key="2">
    <source>
        <dbReference type="ARBA" id="ARBA00034247"/>
    </source>
</evidence>
<dbReference type="Proteomes" id="UP000198324">
    <property type="component" value="Unassembled WGS sequence"/>
</dbReference>
<dbReference type="AlphaFoldDB" id="A0A239A6Z3"/>
<dbReference type="GO" id="GO:0005886">
    <property type="term" value="C:plasma membrane"/>
    <property type="evidence" value="ECO:0007669"/>
    <property type="project" value="TreeGrafter"/>
</dbReference>
<dbReference type="Gene3D" id="3.30.70.270">
    <property type="match status" value="1"/>
</dbReference>
<evidence type="ECO:0000256" key="1">
    <source>
        <dbReference type="ARBA" id="ARBA00012528"/>
    </source>
</evidence>
<accession>A0A239A6Z3</accession>
<dbReference type="GO" id="GO:0052621">
    <property type="term" value="F:diguanylate cyclase activity"/>
    <property type="evidence" value="ECO:0007669"/>
    <property type="project" value="UniProtKB-EC"/>
</dbReference>
<name>A0A239A6Z3_9BACT</name>
<dbReference type="GO" id="GO:0043709">
    <property type="term" value="P:cell adhesion involved in single-species biofilm formation"/>
    <property type="evidence" value="ECO:0007669"/>
    <property type="project" value="TreeGrafter"/>
</dbReference>
<dbReference type="RefSeq" id="WP_179216961.1">
    <property type="nucleotide sequence ID" value="NZ_FZOC01000003.1"/>
</dbReference>
<feature type="domain" description="GGDEF" evidence="3">
    <location>
        <begin position="349"/>
        <end position="481"/>
    </location>
</feature>
<dbReference type="InterPro" id="IPR043128">
    <property type="entry name" value="Rev_trsase/Diguanyl_cyclase"/>
</dbReference>
<dbReference type="NCBIfam" id="TIGR00254">
    <property type="entry name" value="GGDEF"/>
    <property type="match status" value="1"/>
</dbReference>
<dbReference type="GO" id="GO:1902201">
    <property type="term" value="P:negative regulation of bacterial-type flagellum-dependent cell motility"/>
    <property type="evidence" value="ECO:0007669"/>
    <property type="project" value="TreeGrafter"/>
</dbReference>
<dbReference type="InterPro" id="IPR029787">
    <property type="entry name" value="Nucleotide_cyclase"/>
</dbReference>
<evidence type="ECO:0000313" key="5">
    <source>
        <dbReference type="Proteomes" id="UP000198324"/>
    </source>
</evidence>
<dbReference type="Pfam" id="PF00990">
    <property type="entry name" value="GGDEF"/>
    <property type="match status" value="1"/>
</dbReference>
<proteinExistence type="predicted"/>
<keyword evidence="5" id="KW-1185">Reference proteome</keyword>
<dbReference type="InterPro" id="IPR029016">
    <property type="entry name" value="GAF-like_dom_sf"/>
</dbReference>
<dbReference type="CDD" id="cd01949">
    <property type="entry name" value="GGDEF"/>
    <property type="match status" value="1"/>
</dbReference>
<sequence>MLRAEHPEIMWGLGLDPDTVALIEKSAGPGFALRNLPPDALPWMRGQEGCGQAAWIPLEVWRGLSKVRRKACREVDTVRRILIVPEEAEPLETEEVLSEGFLSAVRAPLTRYKVRDALLRLRELDSLSADLRRKTEEVMLERELLARKSSHLSFLNRVLSRASASLDVGTILSKVRGDLRHLLPVEALCAVFWTRIEGGAGLDAEMYLHCRMAPPEHEAWGEVLRSGAERLAGVRVRECRQFCLTGGGRHMAKAPAPDSGRLLMLPLSAGGESFGCLALLTSKGLRLAKDQVETLNAAVNHLALALRNALLYRQVKSMADHDGLTGIANRRRFEERLEEEARRHGRYDLPLSLILLDIDHFKRINDTHGHQTGDAVLRGVAGLLAESLRGTDFPARYGGEEFAVILPHTSREQALLLAERIRQRVSQREFGQGETLVRLTVSAGVSALGSGEGGPELVSLADQALYLAKDGGRNRVVVAAPAEGAAGLGCANVSAPVVPAEAKAPEERLRAGGGM</sequence>
<evidence type="ECO:0000313" key="4">
    <source>
        <dbReference type="EMBL" id="SNR91269.1"/>
    </source>
</evidence>
<dbReference type="FunFam" id="3.30.70.270:FF:000001">
    <property type="entry name" value="Diguanylate cyclase domain protein"/>
    <property type="match status" value="1"/>
</dbReference>
<dbReference type="Gene3D" id="3.30.450.40">
    <property type="match status" value="1"/>
</dbReference>
<dbReference type="SUPFAM" id="SSF55073">
    <property type="entry name" value="Nucleotide cyclase"/>
    <property type="match status" value="1"/>
</dbReference>
<dbReference type="EC" id="2.7.7.65" evidence="1"/>
<gene>
    <name evidence="4" type="ORF">SAMN04488503_1872</name>
</gene>